<sequence length="308" mass="33560">MIEFRDLVKTYNGVNAVDGLSLTINDGEIYGLLGPNGAGKSTTILMLCGLIQPDSGECLINGVEVSKNPIEVKRNIGYMPEDVGFYQNMSAAQNLDFFARLFGITADERGARIDSLLELVGLSGVEKKVGGFSKGMRQRLGIAKTLINDPDVIILDEPTANLDPQGVADYRRIIRQISESGKTVLVSSHILSEVSKVCTKIGIMCRGKIVHEGSWDNFTDSINSLKLPELRINVETTTPMGELTVPGIIEADYSSDRKKVKIISSSDIRAEIAEELFSLKIIPREIALDSTTVEDAILSFYNSGEAMP</sequence>
<dbReference type="PANTHER" id="PTHR43335">
    <property type="entry name" value="ABC TRANSPORTER, ATP-BINDING PROTEIN"/>
    <property type="match status" value="1"/>
</dbReference>
<keyword evidence="3" id="KW-0547">Nucleotide-binding</keyword>
<dbReference type="InterPro" id="IPR027417">
    <property type="entry name" value="P-loop_NTPase"/>
</dbReference>
<evidence type="ECO:0000256" key="1">
    <source>
        <dbReference type="ARBA" id="ARBA00005417"/>
    </source>
</evidence>
<comment type="similarity">
    <text evidence="1">Belongs to the ABC transporter superfamily.</text>
</comment>
<dbReference type="Gene3D" id="3.40.50.300">
    <property type="entry name" value="P-loop containing nucleotide triphosphate hydrolases"/>
    <property type="match status" value="1"/>
</dbReference>
<dbReference type="InterPro" id="IPR017871">
    <property type="entry name" value="ABC_transporter-like_CS"/>
</dbReference>
<evidence type="ECO:0000259" key="5">
    <source>
        <dbReference type="PROSITE" id="PS50893"/>
    </source>
</evidence>
<dbReference type="KEGG" id="mpi:Mpet_0643"/>
<dbReference type="AlphaFoldDB" id="E1RI32"/>
<dbReference type="STRING" id="679926.Mpet_0643"/>
<dbReference type="GO" id="GO:0016887">
    <property type="term" value="F:ATP hydrolysis activity"/>
    <property type="evidence" value="ECO:0007669"/>
    <property type="project" value="InterPro"/>
</dbReference>
<dbReference type="PROSITE" id="PS00211">
    <property type="entry name" value="ABC_TRANSPORTER_1"/>
    <property type="match status" value="1"/>
</dbReference>
<reference evidence="6 7" key="1">
    <citation type="journal article" date="2010" name="Stand. Genomic Sci.">
        <title>Complete genome sequence of Methanoplanus petrolearius type strain (SEBR 4847).</title>
        <authorList>
            <person name="Brambilla E."/>
            <person name="Djao O.D."/>
            <person name="Daligault H."/>
            <person name="Lapidus A."/>
            <person name="Lucas S."/>
            <person name="Hammon N."/>
            <person name="Nolan M."/>
            <person name="Tice H."/>
            <person name="Cheng J.F."/>
            <person name="Han C."/>
            <person name="Tapia R."/>
            <person name="Goodwin L."/>
            <person name="Pitluck S."/>
            <person name="Liolios K."/>
            <person name="Ivanova N."/>
            <person name="Mavromatis K."/>
            <person name="Mikhailova N."/>
            <person name="Pati A."/>
            <person name="Chen A."/>
            <person name="Palaniappan K."/>
            <person name="Land M."/>
            <person name="Hauser L."/>
            <person name="Chang Y.J."/>
            <person name="Jeffries C.D."/>
            <person name="Rohde M."/>
            <person name="Spring S."/>
            <person name="Sikorski J."/>
            <person name="Goker M."/>
            <person name="Woyke T."/>
            <person name="Bristow J."/>
            <person name="Eisen J.A."/>
            <person name="Markowitz V."/>
            <person name="Hugenholtz P."/>
            <person name="Kyrpides N.C."/>
            <person name="Klenk H.P."/>
        </authorList>
    </citation>
    <scope>NUCLEOTIDE SEQUENCE [LARGE SCALE GENOMIC DNA]</scope>
    <source>
        <strain evidence="7">DSM 11571 / OCM 486 / SEBR 4847</strain>
    </source>
</reference>
<keyword evidence="4" id="KW-0067">ATP-binding</keyword>
<dbReference type="InterPro" id="IPR003593">
    <property type="entry name" value="AAA+_ATPase"/>
</dbReference>
<dbReference type="PANTHER" id="PTHR43335:SF4">
    <property type="entry name" value="ABC TRANSPORTER, ATP-BINDING PROTEIN"/>
    <property type="match status" value="1"/>
</dbReference>
<organism evidence="6 7">
    <name type="scientific">Methanolacinia petrolearia (strain DSM 11571 / OCM 486 / SEBR 4847)</name>
    <name type="common">Methanoplanus petrolearius</name>
    <dbReference type="NCBI Taxonomy" id="679926"/>
    <lineage>
        <taxon>Archaea</taxon>
        <taxon>Methanobacteriati</taxon>
        <taxon>Methanobacteriota</taxon>
        <taxon>Stenosarchaea group</taxon>
        <taxon>Methanomicrobia</taxon>
        <taxon>Methanomicrobiales</taxon>
        <taxon>Methanomicrobiaceae</taxon>
        <taxon>Methanolacinia</taxon>
    </lineage>
</organism>
<name>E1RI32_METP4</name>
<dbReference type="eggNOG" id="arCOG00194">
    <property type="taxonomic scope" value="Archaea"/>
</dbReference>
<dbReference type="OrthoDB" id="87732at2157"/>
<dbReference type="PROSITE" id="PS50893">
    <property type="entry name" value="ABC_TRANSPORTER_2"/>
    <property type="match status" value="1"/>
</dbReference>
<dbReference type="Pfam" id="PF00005">
    <property type="entry name" value="ABC_tran"/>
    <property type="match status" value="1"/>
</dbReference>
<accession>E1RI32</accession>
<dbReference type="GeneID" id="9743092"/>
<feature type="domain" description="ABC transporter" evidence="5">
    <location>
        <begin position="2"/>
        <end position="231"/>
    </location>
</feature>
<keyword evidence="2" id="KW-0813">Transport</keyword>
<evidence type="ECO:0000256" key="4">
    <source>
        <dbReference type="ARBA" id="ARBA00022840"/>
    </source>
</evidence>
<dbReference type="RefSeq" id="WP_013328595.1">
    <property type="nucleotide sequence ID" value="NC_014507.1"/>
</dbReference>
<dbReference type="SMART" id="SM00382">
    <property type="entry name" value="AAA"/>
    <property type="match status" value="1"/>
</dbReference>
<proteinExistence type="inferred from homology"/>
<dbReference type="InterPro" id="IPR003439">
    <property type="entry name" value="ABC_transporter-like_ATP-bd"/>
</dbReference>
<dbReference type="SUPFAM" id="SSF52540">
    <property type="entry name" value="P-loop containing nucleoside triphosphate hydrolases"/>
    <property type="match status" value="1"/>
</dbReference>
<evidence type="ECO:0000313" key="7">
    <source>
        <dbReference type="Proteomes" id="UP000006565"/>
    </source>
</evidence>
<gene>
    <name evidence="6" type="ordered locus">Mpet_0643</name>
</gene>
<evidence type="ECO:0000313" key="6">
    <source>
        <dbReference type="EMBL" id="ADN35417.1"/>
    </source>
</evidence>
<protein>
    <submittedName>
        <fullName evidence="6">ABC transporter related protein</fullName>
    </submittedName>
</protein>
<evidence type="ECO:0000256" key="2">
    <source>
        <dbReference type="ARBA" id="ARBA00022448"/>
    </source>
</evidence>
<evidence type="ECO:0000256" key="3">
    <source>
        <dbReference type="ARBA" id="ARBA00022741"/>
    </source>
</evidence>
<keyword evidence="7" id="KW-1185">Reference proteome</keyword>
<dbReference type="EMBL" id="CP002117">
    <property type="protein sequence ID" value="ADN35417.1"/>
    <property type="molecule type" value="Genomic_DNA"/>
</dbReference>
<dbReference type="Proteomes" id="UP000006565">
    <property type="component" value="Chromosome"/>
</dbReference>
<dbReference type="GO" id="GO:0005524">
    <property type="term" value="F:ATP binding"/>
    <property type="evidence" value="ECO:0007669"/>
    <property type="project" value="UniProtKB-KW"/>
</dbReference>
<dbReference type="HOGENOM" id="CLU_000604_1_2_2"/>